<protein>
    <recommendedName>
        <fullName evidence="3">AAA family ATPase</fullName>
    </recommendedName>
</protein>
<accession>A0A3E0UJM8</accession>
<dbReference type="Proteomes" id="UP000256999">
    <property type="component" value="Unassembled WGS sequence"/>
</dbReference>
<name>A0A3E0UJM8_9GAMM</name>
<dbReference type="Pfam" id="PF13604">
    <property type="entry name" value="AAA_30"/>
    <property type="match status" value="1"/>
</dbReference>
<reference evidence="1 2" key="1">
    <citation type="submission" date="2018-08" db="EMBL/GenBank/DDBJ databases">
        <title>Thalassotalea euphylliae genome.</title>
        <authorList>
            <person name="Summers S."/>
            <person name="Rice S.A."/>
            <person name="Freckelton M.L."/>
            <person name="Nedved B.T."/>
            <person name="Hadfield M.G."/>
        </authorList>
    </citation>
    <scope>NUCLEOTIDE SEQUENCE [LARGE SCALE GENOMIC DNA]</scope>
    <source>
        <strain evidence="1 2">H2</strain>
    </source>
</reference>
<comment type="caution">
    <text evidence="1">The sequence shown here is derived from an EMBL/GenBank/DDBJ whole genome shotgun (WGS) entry which is preliminary data.</text>
</comment>
<dbReference type="SUPFAM" id="SSF52540">
    <property type="entry name" value="P-loop containing nucleoside triphosphate hydrolases"/>
    <property type="match status" value="2"/>
</dbReference>
<dbReference type="InterPro" id="IPR027417">
    <property type="entry name" value="P-loop_NTPase"/>
</dbReference>
<evidence type="ECO:0000313" key="1">
    <source>
        <dbReference type="EMBL" id="REL36754.1"/>
    </source>
</evidence>
<dbReference type="EMBL" id="QUOV01000001">
    <property type="protein sequence ID" value="REL36754.1"/>
    <property type="molecule type" value="Genomic_DNA"/>
</dbReference>
<evidence type="ECO:0000313" key="2">
    <source>
        <dbReference type="Proteomes" id="UP000256999"/>
    </source>
</evidence>
<dbReference type="OrthoDB" id="9763659at2"/>
<gene>
    <name evidence="1" type="ORF">DXX92_16325</name>
</gene>
<dbReference type="CDD" id="cd18809">
    <property type="entry name" value="SF1_C_RecD"/>
    <property type="match status" value="1"/>
</dbReference>
<sequence>MQISNISFHEDVKQLTGVVTLVRHHTQDKRGISSIFLLKVAREKIVVKAEFGAITSIPQTGEIWKATGDYFFDKEYGSQFIVDEALKLHPNAEISTDVLCDFLIYNAHFVGINSYWTKKLKVAFGEGLFAVLQSYSAKKLSNCKKLKISPVMAQNLCDGWAKAVGESELNLFFGRHKLPVEYVETTRQLLGHDASSLIKKNPYLLYPIASVNAAKRTWKSLDKKLRANFDIKLNDKRRAISFIESILYSSFSNNGDMALPADEVKAELIEAGIELELDEVEDCAFQTLCFNKQNNTIQILGHQAIEKAINALFHRRLSKIKQLFDRSSLAFGETLSVLENNNIELNPLQLQALGNVFNQPVSFIVGEAGTGKSLLSQIIIDVSLNNCINVWRVNSVVCNEDNILPNLKGESINRFISQAKKRNLKGALSGALILIENSNSVDMLTLYKLLKVIPLNAHICFIGDKFTLPPIGPGSFFKQAVDLKSEAITELVEVNNAESQPDIQRLYSSLIGSTASSVFDAIPAFDVSEEQSLSIYHTEDKSHEILSTITINIWFELTSMLSDVPKIICSSPQLCDDINSQIQRVRFDRKKVAKLETGESVFYAGEPIIFAKPNKFVDVSVGTLANIVEVYEKPVVAYGRDCWMKIEIGGDCIDLSIEDIESIALCYAITAHKVQGNQFNHSLVILDNFYLIDKSWLYTCINASKESMLFIGKRSQLVNTVDATEFSAKRHCGVPLKLEVSDE</sequence>
<organism evidence="1 2">
    <name type="scientific">Thalassotalea euphylliae</name>
    <dbReference type="NCBI Taxonomy" id="1655234"/>
    <lineage>
        <taxon>Bacteria</taxon>
        <taxon>Pseudomonadati</taxon>
        <taxon>Pseudomonadota</taxon>
        <taxon>Gammaproteobacteria</taxon>
        <taxon>Alteromonadales</taxon>
        <taxon>Colwelliaceae</taxon>
        <taxon>Thalassotalea</taxon>
    </lineage>
</organism>
<dbReference type="Gene3D" id="2.30.30.940">
    <property type="match status" value="1"/>
</dbReference>
<dbReference type="RefSeq" id="WP_116001587.1">
    <property type="nucleotide sequence ID" value="NZ_QUOV01000001.1"/>
</dbReference>
<proteinExistence type="predicted"/>
<dbReference type="Gene3D" id="3.40.50.300">
    <property type="entry name" value="P-loop containing nucleotide triphosphate hydrolases"/>
    <property type="match status" value="2"/>
</dbReference>
<evidence type="ECO:0008006" key="3">
    <source>
        <dbReference type="Google" id="ProtNLM"/>
    </source>
</evidence>
<dbReference type="AlphaFoldDB" id="A0A3E0UJM8"/>